<name>A0A650GER0_9MICO</name>
<organism evidence="2 3">
    <name type="scientific">Janibacter melonis</name>
    <dbReference type="NCBI Taxonomy" id="262209"/>
    <lineage>
        <taxon>Bacteria</taxon>
        <taxon>Bacillati</taxon>
        <taxon>Actinomycetota</taxon>
        <taxon>Actinomycetes</taxon>
        <taxon>Micrococcales</taxon>
        <taxon>Intrasporangiaceae</taxon>
        <taxon>Janibacter</taxon>
    </lineage>
</organism>
<feature type="compositionally biased region" description="Basic and acidic residues" evidence="1">
    <location>
        <begin position="8"/>
        <end position="18"/>
    </location>
</feature>
<geneLocation type="plasmid" evidence="2">
    <name>unnamed</name>
</geneLocation>
<dbReference type="RefSeq" id="WP_163562515.1">
    <property type="nucleotide sequence ID" value="NZ_BAAAKD010000030.1"/>
</dbReference>
<reference evidence="2 3" key="1">
    <citation type="submission" date="2019-11" db="EMBL/GenBank/DDBJ databases">
        <title>Complete Genome Sequence of Janibacter melonis M714.</title>
        <authorList>
            <person name="Zhao Q."/>
        </authorList>
    </citation>
    <scope>NUCLEOTIDE SEQUENCE [LARGE SCALE GENOMIC DNA]</scope>
    <source>
        <strain evidence="2 3">M714</strain>
        <plasmid evidence="2 3">unnamed</plasmid>
    </source>
</reference>
<sequence length="53" mass="5762">MMYAGEEELAHGDQHPEVYDDQGEDGGDPLDLPCEECGAEAGEECRPYCTAMP</sequence>
<dbReference type="KEGG" id="jme:EEW87_17615"/>
<evidence type="ECO:0000313" key="2">
    <source>
        <dbReference type="EMBL" id="QGX08823.1"/>
    </source>
</evidence>
<dbReference type="Proteomes" id="UP000271708">
    <property type="component" value="Plasmid unnamed"/>
</dbReference>
<proteinExistence type="predicted"/>
<feature type="compositionally biased region" description="Acidic residues" evidence="1">
    <location>
        <begin position="19"/>
        <end position="35"/>
    </location>
</feature>
<keyword evidence="2" id="KW-0614">Plasmid</keyword>
<accession>A0A650GER0</accession>
<dbReference type="GeneID" id="59163549"/>
<feature type="region of interest" description="Disordered" evidence="1">
    <location>
        <begin position="1"/>
        <end position="35"/>
    </location>
</feature>
<dbReference type="AlphaFoldDB" id="A0A650GER0"/>
<evidence type="ECO:0000313" key="3">
    <source>
        <dbReference type="Proteomes" id="UP000271708"/>
    </source>
</evidence>
<dbReference type="EMBL" id="CP046475">
    <property type="protein sequence ID" value="QGX08823.1"/>
    <property type="molecule type" value="Genomic_DNA"/>
</dbReference>
<protein>
    <submittedName>
        <fullName evidence="2">Uncharacterized protein</fullName>
    </submittedName>
</protein>
<evidence type="ECO:0000256" key="1">
    <source>
        <dbReference type="SAM" id="MobiDB-lite"/>
    </source>
</evidence>
<gene>
    <name evidence="2" type="ORF">EEW87_17615</name>
</gene>